<reference evidence="2" key="1">
    <citation type="submission" date="2013-11" db="EMBL/GenBank/DDBJ databases">
        <title>Genome sequence of the fusiform rust pathogen reveals effectors for host alternation and coevolution with pine.</title>
        <authorList>
            <consortium name="DOE Joint Genome Institute"/>
            <person name="Smith K."/>
            <person name="Pendleton A."/>
            <person name="Kubisiak T."/>
            <person name="Anderson C."/>
            <person name="Salamov A."/>
            <person name="Aerts A."/>
            <person name="Riley R."/>
            <person name="Clum A."/>
            <person name="Lindquist E."/>
            <person name="Ence D."/>
            <person name="Campbell M."/>
            <person name="Kronenberg Z."/>
            <person name="Feau N."/>
            <person name="Dhillon B."/>
            <person name="Hamelin R."/>
            <person name="Burleigh J."/>
            <person name="Smith J."/>
            <person name="Yandell M."/>
            <person name="Nelson C."/>
            <person name="Grigoriev I."/>
            <person name="Davis J."/>
        </authorList>
    </citation>
    <scope>NUCLEOTIDE SEQUENCE</scope>
    <source>
        <strain evidence="2">G11</strain>
    </source>
</reference>
<accession>A0A9P6NMF0</accession>
<evidence type="ECO:0000313" key="2">
    <source>
        <dbReference type="EMBL" id="KAG0148619.1"/>
    </source>
</evidence>
<dbReference type="GO" id="GO:0005737">
    <property type="term" value="C:cytoplasm"/>
    <property type="evidence" value="ECO:0007669"/>
    <property type="project" value="TreeGrafter"/>
</dbReference>
<evidence type="ECO:0008006" key="4">
    <source>
        <dbReference type="Google" id="ProtNLM"/>
    </source>
</evidence>
<dbReference type="OrthoDB" id="5419162at2759"/>
<feature type="compositionally biased region" description="Basic and acidic residues" evidence="1">
    <location>
        <begin position="64"/>
        <end position="80"/>
    </location>
</feature>
<dbReference type="PANTHER" id="PTHR36576:SF1">
    <property type="entry name" value="UPF0654 PROTEIN C11D3.01C-RELATED"/>
    <property type="match status" value="1"/>
</dbReference>
<dbReference type="AlphaFoldDB" id="A0A9P6NMF0"/>
<comment type="caution">
    <text evidence="2">The sequence shown here is derived from an EMBL/GenBank/DDBJ whole genome shotgun (WGS) entry which is preliminary data.</text>
</comment>
<keyword evidence="3" id="KW-1185">Reference proteome</keyword>
<dbReference type="InterPro" id="IPR018824">
    <property type="entry name" value="Conidiation-specific_6"/>
</dbReference>
<feature type="region of interest" description="Disordered" evidence="1">
    <location>
        <begin position="1"/>
        <end position="29"/>
    </location>
</feature>
<protein>
    <recommendedName>
        <fullName evidence="4">Conidiation-specific protein 6</fullName>
    </recommendedName>
</protein>
<evidence type="ECO:0000313" key="3">
    <source>
        <dbReference type="Proteomes" id="UP000886653"/>
    </source>
</evidence>
<name>A0A9P6NMF0_9BASI</name>
<dbReference type="PANTHER" id="PTHR36576">
    <property type="entry name" value="UPF0654 PROTEIN C11D3.01C-RELATED"/>
    <property type="match status" value="1"/>
</dbReference>
<dbReference type="InterPro" id="IPR052670">
    <property type="entry name" value="UPF0654_domain"/>
</dbReference>
<dbReference type="Pfam" id="PF10346">
    <property type="entry name" value="Con-6"/>
    <property type="match status" value="2"/>
</dbReference>
<proteinExistence type="predicted"/>
<dbReference type="EMBL" id="MU167235">
    <property type="protein sequence ID" value="KAG0148619.1"/>
    <property type="molecule type" value="Genomic_DNA"/>
</dbReference>
<organism evidence="2 3">
    <name type="scientific">Cronartium quercuum f. sp. fusiforme G11</name>
    <dbReference type="NCBI Taxonomy" id="708437"/>
    <lineage>
        <taxon>Eukaryota</taxon>
        <taxon>Fungi</taxon>
        <taxon>Dikarya</taxon>
        <taxon>Basidiomycota</taxon>
        <taxon>Pucciniomycotina</taxon>
        <taxon>Pucciniomycetes</taxon>
        <taxon>Pucciniales</taxon>
        <taxon>Coleosporiaceae</taxon>
        <taxon>Cronartium</taxon>
    </lineage>
</organism>
<feature type="region of interest" description="Disordered" evidence="1">
    <location>
        <begin position="61"/>
        <end position="80"/>
    </location>
</feature>
<evidence type="ECO:0000256" key="1">
    <source>
        <dbReference type="SAM" id="MobiDB-lite"/>
    </source>
</evidence>
<gene>
    <name evidence="2" type="ORF">CROQUDRAFT_393099</name>
</gene>
<sequence length="80" mass="8698">MASASRVSGGLKAAITNPNVSPEAKDRAQERLDHEDFAPHDLHLKNPERVLAGLKGALKNPNVSEEKKEEIHGKIDESGF</sequence>
<dbReference type="Proteomes" id="UP000886653">
    <property type="component" value="Unassembled WGS sequence"/>
</dbReference>